<dbReference type="InterPro" id="IPR036291">
    <property type="entry name" value="NAD(P)-bd_dom_sf"/>
</dbReference>
<evidence type="ECO:0000259" key="3">
    <source>
        <dbReference type="Pfam" id="PF08501"/>
    </source>
</evidence>
<evidence type="ECO:0000256" key="2">
    <source>
        <dbReference type="ARBA" id="ARBA00023141"/>
    </source>
</evidence>
<dbReference type="EMBL" id="JAVLVT010000005">
    <property type="protein sequence ID" value="MDS1271375.1"/>
    <property type="molecule type" value="Genomic_DNA"/>
</dbReference>
<keyword evidence="5" id="KW-0560">Oxidoreductase</keyword>
<organism evidence="5 6">
    <name type="scientific">Lipingzhangella rawalii</name>
    <dbReference type="NCBI Taxonomy" id="2055835"/>
    <lineage>
        <taxon>Bacteria</taxon>
        <taxon>Bacillati</taxon>
        <taxon>Actinomycetota</taxon>
        <taxon>Actinomycetes</taxon>
        <taxon>Streptosporangiales</taxon>
        <taxon>Nocardiopsidaceae</taxon>
        <taxon>Lipingzhangella</taxon>
    </lineage>
</organism>
<dbReference type="SUPFAM" id="SSF51735">
    <property type="entry name" value="NAD(P)-binding Rossmann-fold domains"/>
    <property type="match status" value="1"/>
</dbReference>
<dbReference type="InterPro" id="IPR013708">
    <property type="entry name" value="Shikimate_DH-bd_N"/>
</dbReference>
<dbReference type="InterPro" id="IPR046346">
    <property type="entry name" value="Aminoacid_DH-like_N_sf"/>
</dbReference>
<sequence length="285" mass="29020">MHAAVVGSPIAHSLSPVLHTAAYQELGLADTWTYRAVECSVTELPAFLSACAASPEPWAGLSVTMPLKRVALDQAERASELSRQVGGANTLVYRQGNWHADNTDVGGIVSALGEIGVRSVRSAVIVGAGATGAAALAALRALGATGDHAVRVVVRDPGRAQELERAAARMGATIDVRPMADLAACLDRDGAGVDVVVSTVPAGAADTLASTIAAANAAVLDVVYAPRPSVLAAAVTTAGGRVVDGFPMLLHQAALQVEQMTGCEQAPVEAMRAAGHAELRRRAAA</sequence>
<keyword evidence="2" id="KW-0028">Amino-acid biosynthesis</keyword>
<protein>
    <submittedName>
        <fullName evidence="5">Shikimate dehydrogenase</fullName>
        <ecNumber evidence="5">1.1.1.25</ecNumber>
    </submittedName>
</protein>
<comment type="caution">
    <text evidence="5">The sequence shown here is derived from an EMBL/GenBank/DDBJ whole genome shotgun (WGS) entry which is preliminary data.</text>
</comment>
<dbReference type="InterPro" id="IPR041121">
    <property type="entry name" value="SDH_C"/>
</dbReference>
<keyword evidence="6" id="KW-1185">Reference proteome</keyword>
<evidence type="ECO:0000313" key="5">
    <source>
        <dbReference type="EMBL" id="MDS1271375.1"/>
    </source>
</evidence>
<dbReference type="PANTHER" id="PTHR21089">
    <property type="entry name" value="SHIKIMATE DEHYDROGENASE"/>
    <property type="match status" value="1"/>
</dbReference>
<proteinExistence type="predicted"/>
<accession>A0ABU2H7U8</accession>
<dbReference type="SUPFAM" id="SSF53223">
    <property type="entry name" value="Aminoacid dehydrogenase-like, N-terminal domain"/>
    <property type="match status" value="1"/>
</dbReference>
<dbReference type="Gene3D" id="3.40.50.720">
    <property type="entry name" value="NAD(P)-binding Rossmann-like Domain"/>
    <property type="match status" value="1"/>
</dbReference>
<evidence type="ECO:0000259" key="4">
    <source>
        <dbReference type="Pfam" id="PF18317"/>
    </source>
</evidence>
<feature type="domain" description="Shikimate dehydrogenase substrate binding N-terminal" evidence="3">
    <location>
        <begin position="5"/>
        <end position="91"/>
    </location>
</feature>
<evidence type="ECO:0000313" key="6">
    <source>
        <dbReference type="Proteomes" id="UP001250214"/>
    </source>
</evidence>
<dbReference type="Pfam" id="PF18317">
    <property type="entry name" value="SDH_C"/>
    <property type="match status" value="1"/>
</dbReference>
<feature type="domain" description="SDH C-terminal" evidence="4">
    <location>
        <begin position="245"/>
        <end position="274"/>
    </location>
</feature>
<dbReference type="InterPro" id="IPR022893">
    <property type="entry name" value="Shikimate_DH_fam"/>
</dbReference>
<keyword evidence="2" id="KW-0057">Aromatic amino acid biosynthesis</keyword>
<dbReference type="Proteomes" id="UP001250214">
    <property type="component" value="Unassembled WGS sequence"/>
</dbReference>
<dbReference type="Gene3D" id="3.40.50.10860">
    <property type="entry name" value="Leucine Dehydrogenase, chain A, domain 1"/>
    <property type="match status" value="1"/>
</dbReference>
<gene>
    <name evidence="5" type="ORF">RIF23_13815</name>
</gene>
<dbReference type="NCBIfam" id="NF001311">
    <property type="entry name" value="PRK00258.1-3"/>
    <property type="match status" value="1"/>
</dbReference>
<evidence type="ECO:0000256" key="1">
    <source>
        <dbReference type="ARBA" id="ARBA00004871"/>
    </source>
</evidence>
<reference evidence="6" key="1">
    <citation type="submission" date="2023-07" db="EMBL/GenBank/DDBJ databases">
        <title>Novel species in the genus Lipingzhangella isolated from Sambhar Salt Lake.</title>
        <authorList>
            <person name="Jiya N."/>
            <person name="Kajale S."/>
            <person name="Sharma A."/>
        </authorList>
    </citation>
    <scope>NUCLEOTIDE SEQUENCE [LARGE SCALE GENOMIC DNA]</scope>
    <source>
        <strain evidence="6">LS1_29</strain>
    </source>
</reference>
<dbReference type="PANTHER" id="PTHR21089:SF1">
    <property type="entry name" value="BIFUNCTIONAL 3-DEHYDROQUINATE DEHYDRATASE_SHIKIMATE DEHYDROGENASE, CHLOROPLASTIC"/>
    <property type="match status" value="1"/>
</dbReference>
<dbReference type="RefSeq" id="WP_310912899.1">
    <property type="nucleotide sequence ID" value="NZ_JAVLVT010000005.1"/>
</dbReference>
<dbReference type="EC" id="1.1.1.25" evidence="5"/>
<dbReference type="Pfam" id="PF08501">
    <property type="entry name" value="Shikimate_dh_N"/>
    <property type="match status" value="1"/>
</dbReference>
<name>A0ABU2H7U8_9ACTN</name>
<comment type="pathway">
    <text evidence="1">Metabolic intermediate biosynthesis; chorismate biosynthesis; chorismate from D-erythrose 4-phosphate and phosphoenolpyruvate: step 4/7.</text>
</comment>
<dbReference type="GO" id="GO:0004764">
    <property type="term" value="F:shikimate 3-dehydrogenase (NADP+) activity"/>
    <property type="evidence" value="ECO:0007669"/>
    <property type="project" value="UniProtKB-EC"/>
</dbReference>